<keyword evidence="2 4" id="KW-0863">Zinc-finger</keyword>
<feature type="compositionally biased region" description="Acidic residues" evidence="5">
    <location>
        <begin position="631"/>
        <end position="649"/>
    </location>
</feature>
<dbReference type="STRING" id="1344416.A0A139AD88"/>
<dbReference type="InterPro" id="IPR013083">
    <property type="entry name" value="Znf_RING/FYVE/PHD"/>
</dbReference>
<dbReference type="Gene3D" id="3.30.40.10">
    <property type="entry name" value="Zinc/RING finger domain, C3HC4 (zinc finger)"/>
    <property type="match status" value="1"/>
</dbReference>
<dbReference type="GO" id="GO:0006301">
    <property type="term" value="P:DNA damage tolerance"/>
    <property type="evidence" value="ECO:0007669"/>
    <property type="project" value="InterPro"/>
</dbReference>
<feature type="compositionally biased region" description="Acidic residues" evidence="5">
    <location>
        <begin position="540"/>
        <end position="554"/>
    </location>
</feature>
<evidence type="ECO:0000259" key="6">
    <source>
        <dbReference type="PROSITE" id="PS50089"/>
    </source>
</evidence>
<proteinExistence type="predicted"/>
<dbReference type="GO" id="GO:0061630">
    <property type="term" value="F:ubiquitin protein ligase activity"/>
    <property type="evidence" value="ECO:0007669"/>
    <property type="project" value="InterPro"/>
</dbReference>
<feature type="compositionally biased region" description="Low complexity" evidence="5">
    <location>
        <begin position="158"/>
        <end position="173"/>
    </location>
</feature>
<evidence type="ECO:0000256" key="3">
    <source>
        <dbReference type="ARBA" id="ARBA00022833"/>
    </source>
</evidence>
<evidence type="ECO:0000256" key="1">
    <source>
        <dbReference type="ARBA" id="ARBA00022723"/>
    </source>
</evidence>
<dbReference type="GO" id="GO:0097505">
    <property type="term" value="C:Rad6-Rad18 complex"/>
    <property type="evidence" value="ECO:0007669"/>
    <property type="project" value="TreeGrafter"/>
</dbReference>
<feature type="compositionally biased region" description="Basic and acidic residues" evidence="5">
    <location>
        <begin position="84"/>
        <end position="93"/>
    </location>
</feature>
<dbReference type="PANTHER" id="PTHR14134">
    <property type="entry name" value="E3 UBIQUITIN-PROTEIN LIGASE RAD18"/>
    <property type="match status" value="1"/>
</dbReference>
<feature type="region of interest" description="Disordered" evidence="5">
    <location>
        <begin position="1"/>
        <end position="173"/>
    </location>
</feature>
<gene>
    <name evidence="7" type="ORF">M427DRAFT_70485</name>
</gene>
<dbReference type="InterPro" id="IPR017907">
    <property type="entry name" value="Znf_RING_CS"/>
</dbReference>
<protein>
    <recommendedName>
        <fullName evidence="6">RING-type domain-containing protein</fullName>
    </recommendedName>
</protein>
<feature type="compositionally biased region" description="Low complexity" evidence="5">
    <location>
        <begin position="606"/>
        <end position="617"/>
    </location>
</feature>
<evidence type="ECO:0000256" key="5">
    <source>
        <dbReference type="SAM" id="MobiDB-lite"/>
    </source>
</evidence>
<dbReference type="Proteomes" id="UP000070544">
    <property type="component" value="Unassembled WGS sequence"/>
</dbReference>
<dbReference type="PROSITE" id="PS00518">
    <property type="entry name" value="ZF_RING_1"/>
    <property type="match status" value="1"/>
</dbReference>
<dbReference type="SUPFAM" id="SSF57850">
    <property type="entry name" value="RING/U-box"/>
    <property type="match status" value="1"/>
</dbReference>
<feature type="compositionally biased region" description="Basic and acidic residues" evidence="5">
    <location>
        <begin position="9"/>
        <end position="75"/>
    </location>
</feature>
<feature type="compositionally biased region" description="Acidic residues" evidence="5">
    <location>
        <begin position="418"/>
        <end position="434"/>
    </location>
</feature>
<name>A0A139AD88_GONPJ</name>
<dbReference type="OMA" id="NNHPTEG"/>
<dbReference type="GO" id="GO:0008270">
    <property type="term" value="F:zinc ion binding"/>
    <property type="evidence" value="ECO:0007669"/>
    <property type="project" value="UniProtKB-KW"/>
</dbReference>
<dbReference type="AlphaFoldDB" id="A0A139AD88"/>
<dbReference type="GO" id="GO:0003697">
    <property type="term" value="F:single-stranded DNA binding"/>
    <property type="evidence" value="ECO:0007669"/>
    <property type="project" value="InterPro"/>
</dbReference>
<evidence type="ECO:0000256" key="2">
    <source>
        <dbReference type="ARBA" id="ARBA00022771"/>
    </source>
</evidence>
<dbReference type="InterPro" id="IPR001841">
    <property type="entry name" value="Znf_RING"/>
</dbReference>
<dbReference type="CDD" id="cd16449">
    <property type="entry name" value="RING-HC"/>
    <property type="match status" value="1"/>
</dbReference>
<keyword evidence="1" id="KW-0479">Metal-binding</keyword>
<keyword evidence="8" id="KW-1185">Reference proteome</keyword>
<sequence length="668" mass="72610">MLSAQQIRRGRDGRDGRDGDRVRREGERAGERRAERREKGKGEREKRETEREREAGGDRGRDRGRSGERTRDEAGSVRAGARTSDMEKGEDPRHKKRNEWRVAETAGTSSGGRGRHAHMTTSGAPTPVLVQPVPRPTPLALPTDTPSRPRSHSRTRMSPRSLSPPDSTSAHSQLSSVSLASLLKKRTGQLARLDSKHTIARAQIETLRAELALSKSSIDLANSRETSLATEVAALRESVAKLSKVVKGVASDLECPICQDLLVHPHTTPCGHTFCLPCVHSWLASQNPSPPSPSTYDPTRRPTCPSCRAVLPWKAPAVRNRALESVVKEVLQGGADAHGRGWEENAWRERVGDVEGVVEEDGKVVWPKRPSRRSAHEDLDDIPAMLHARAAELFMLAAGGGDAPSSSSSSSSSSSAETESDADDAQSESEESENSDEHDSISEASYDLEDRELHEDDDFDEEDVVDLYDLRRFLNGHELVGDGGINSDPEGSGDESLFSMEDGDSEEDRGEHEQRFRLGSAVHTQIPRGLIPDVPMDTGSEPEPESDGDGDAMDEFSTLVRRAGGAGIEDGEGEVHEDADGDVEMSGAETGDGGVAMHPRTHVTYSSSSSFTSSSSSDAEGEQEVSSSDVTDSEEDAEEADDSASEPPEEVPVRRRVVRRWDGRFGRR</sequence>
<dbReference type="OrthoDB" id="6105938at2759"/>
<feature type="region of interest" description="Disordered" evidence="5">
    <location>
        <begin position="478"/>
        <end position="668"/>
    </location>
</feature>
<feature type="compositionally biased region" description="Acidic residues" evidence="5">
    <location>
        <begin position="446"/>
        <end position="462"/>
    </location>
</feature>
<organism evidence="7 8">
    <name type="scientific">Gonapodya prolifera (strain JEL478)</name>
    <name type="common">Monoblepharis prolifera</name>
    <dbReference type="NCBI Taxonomy" id="1344416"/>
    <lineage>
        <taxon>Eukaryota</taxon>
        <taxon>Fungi</taxon>
        <taxon>Fungi incertae sedis</taxon>
        <taxon>Chytridiomycota</taxon>
        <taxon>Chytridiomycota incertae sedis</taxon>
        <taxon>Monoblepharidomycetes</taxon>
        <taxon>Monoblepharidales</taxon>
        <taxon>Gonapodyaceae</taxon>
        <taxon>Gonapodya</taxon>
    </lineage>
</organism>
<dbReference type="PROSITE" id="PS50089">
    <property type="entry name" value="ZF_RING_2"/>
    <property type="match status" value="1"/>
</dbReference>
<feature type="compositionally biased region" description="Basic and acidic residues" evidence="5">
    <location>
        <begin position="659"/>
        <end position="668"/>
    </location>
</feature>
<dbReference type="Pfam" id="PF13923">
    <property type="entry name" value="zf-C3HC4_2"/>
    <property type="match status" value="1"/>
</dbReference>
<feature type="compositionally biased region" description="Low complexity" evidence="5">
    <location>
        <begin position="403"/>
        <end position="417"/>
    </location>
</feature>
<dbReference type="GO" id="GO:0006513">
    <property type="term" value="P:protein monoubiquitination"/>
    <property type="evidence" value="ECO:0007669"/>
    <property type="project" value="InterPro"/>
</dbReference>
<accession>A0A139AD88</accession>
<evidence type="ECO:0000313" key="7">
    <source>
        <dbReference type="EMBL" id="KXS14718.1"/>
    </source>
</evidence>
<dbReference type="InterPro" id="IPR039577">
    <property type="entry name" value="Rad18"/>
</dbReference>
<dbReference type="EMBL" id="KQ965767">
    <property type="protein sequence ID" value="KXS14718.1"/>
    <property type="molecule type" value="Genomic_DNA"/>
</dbReference>
<evidence type="ECO:0000313" key="8">
    <source>
        <dbReference type="Proteomes" id="UP000070544"/>
    </source>
</evidence>
<dbReference type="PANTHER" id="PTHR14134:SF2">
    <property type="entry name" value="E3 UBIQUITIN-PROTEIN LIGASE RAD18"/>
    <property type="match status" value="1"/>
</dbReference>
<feature type="region of interest" description="Disordered" evidence="5">
    <location>
        <begin position="399"/>
        <end position="462"/>
    </location>
</feature>
<evidence type="ECO:0000256" key="4">
    <source>
        <dbReference type="PROSITE-ProRule" id="PRU00175"/>
    </source>
</evidence>
<keyword evidence="3" id="KW-0862">Zinc</keyword>
<dbReference type="SMART" id="SM00184">
    <property type="entry name" value="RING"/>
    <property type="match status" value="1"/>
</dbReference>
<feature type="domain" description="RING-type" evidence="6">
    <location>
        <begin position="255"/>
        <end position="308"/>
    </location>
</feature>
<dbReference type="GO" id="GO:0005634">
    <property type="term" value="C:nucleus"/>
    <property type="evidence" value="ECO:0007669"/>
    <property type="project" value="TreeGrafter"/>
</dbReference>
<reference evidence="7 8" key="1">
    <citation type="journal article" date="2015" name="Genome Biol. Evol.">
        <title>Phylogenomic analyses indicate that early fungi evolved digesting cell walls of algal ancestors of land plants.</title>
        <authorList>
            <person name="Chang Y."/>
            <person name="Wang S."/>
            <person name="Sekimoto S."/>
            <person name="Aerts A.L."/>
            <person name="Choi C."/>
            <person name="Clum A."/>
            <person name="LaButti K.M."/>
            <person name="Lindquist E.A."/>
            <person name="Yee Ngan C."/>
            <person name="Ohm R.A."/>
            <person name="Salamov A.A."/>
            <person name="Grigoriev I.V."/>
            <person name="Spatafora J.W."/>
            <person name="Berbee M.L."/>
        </authorList>
    </citation>
    <scope>NUCLEOTIDE SEQUENCE [LARGE SCALE GENOMIC DNA]</scope>
    <source>
        <strain evidence="7 8">JEL478</strain>
    </source>
</reference>